<gene>
    <name evidence="1" type="ORF">QFC21_003294</name>
</gene>
<accession>A0ACC2VPN7</accession>
<evidence type="ECO:0000313" key="2">
    <source>
        <dbReference type="Proteomes" id="UP001227268"/>
    </source>
</evidence>
<comment type="caution">
    <text evidence="1">The sequence shown here is derived from an EMBL/GenBank/DDBJ whole genome shotgun (WGS) entry which is preliminary data.</text>
</comment>
<name>A0ACC2VPN7_9TREE</name>
<organism evidence="1 2">
    <name type="scientific">Naganishia friedmannii</name>
    <dbReference type="NCBI Taxonomy" id="89922"/>
    <lineage>
        <taxon>Eukaryota</taxon>
        <taxon>Fungi</taxon>
        <taxon>Dikarya</taxon>
        <taxon>Basidiomycota</taxon>
        <taxon>Agaricomycotina</taxon>
        <taxon>Tremellomycetes</taxon>
        <taxon>Filobasidiales</taxon>
        <taxon>Filobasidiaceae</taxon>
        <taxon>Naganishia</taxon>
    </lineage>
</organism>
<dbReference type="EMBL" id="JASBWT010000010">
    <property type="protein sequence ID" value="KAJ9101076.1"/>
    <property type="molecule type" value="Genomic_DNA"/>
</dbReference>
<proteinExistence type="predicted"/>
<evidence type="ECO:0000313" key="1">
    <source>
        <dbReference type="EMBL" id="KAJ9101076.1"/>
    </source>
</evidence>
<keyword evidence="2" id="KW-1185">Reference proteome</keyword>
<sequence length="301" mass="32402">MTNPEDCLRSPYIIAMSDILSAIASTTESTPEPAGTHVTTPARYRRRPIQSLTPVQKKSSAASSVAISPQSTPPSSTAGHRSESPNSTTSFDSSVSGSAREEEDPRKHTGASTTSMRDHGSVKLPSKRTVTFDSSAKEQPGSPGSSIHTRYEQAHPQGSGLQQLKQPPDSTWNLSSGETRAEAPSGVSSSALQIYLAQVAQHIKTSQLQAAMLRNAQAALGDMDSRVVRATHEAAARQAENSQLIMEVEQLRSLMRTLLEENDKRRSQTTNQPGTTQQSTDNRKKRPFPQLAALTNSAKAL</sequence>
<dbReference type="Proteomes" id="UP001227268">
    <property type="component" value="Unassembled WGS sequence"/>
</dbReference>
<protein>
    <submittedName>
        <fullName evidence="1">Uncharacterized protein</fullName>
    </submittedName>
</protein>
<reference evidence="1" key="1">
    <citation type="submission" date="2023-04" db="EMBL/GenBank/DDBJ databases">
        <title>Draft Genome sequencing of Naganishia species isolated from polar environments using Oxford Nanopore Technology.</title>
        <authorList>
            <person name="Leo P."/>
            <person name="Venkateswaran K."/>
        </authorList>
    </citation>
    <scope>NUCLEOTIDE SEQUENCE</scope>
    <source>
        <strain evidence="1">MNA-CCFEE 5423</strain>
    </source>
</reference>